<dbReference type="GO" id="GO:0004674">
    <property type="term" value="F:protein serine/threonine kinase activity"/>
    <property type="evidence" value="ECO:0007669"/>
    <property type="project" value="UniProtKB-KW"/>
</dbReference>
<organism evidence="13 14">
    <name type="scientific">Chaetoceros tenuissimus</name>
    <dbReference type="NCBI Taxonomy" id="426638"/>
    <lineage>
        <taxon>Eukaryota</taxon>
        <taxon>Sar</taxon>
        <taxon>Stramenopiles</taxon>
        <taxon>Ochrophyta</taxon>
        <taxon>Bacillariophyta</taxon>
        <taxon>Coscinodiscophyceae</taxon>
        <taxon>Chaetocerotophycidae</taxon>
        <taxon>Chaetocerotales</taxon>
        <taxon>Chaetocerotaceae</taxon>
        <taxon>Chaetoceros</taxon>
    </lineage>
</organism>
<dbReference type="Gene3D" id="1.10.510.10">
    <property type="entry name" value="Transferase(Phosphotransferase) domain 1"/>
    <property type="match status" value="1"/>
</dbReference>
<feature type="compositionally biased region" description="Polar residues" evidence="10">
    <location>
        <begin position="1"/>
        <end position="11"/>
    </location>
</feature>
<dbReference type="Pfam" id="PF00069">
    <property type="entry name" value="Pkinase"/>
    <property type="match status" value="1"/>
</dbReference>
<reference evidence="13 14" key="1">
    <citation type="journal article" date="2021" name="Sci. Rep.">
        <title>The genome of the diatom Chaetoceros tenuissimus carries an ancient integrated fragment of an extant virus.</title>
        <authorList>
            <person name="Hongo Y."/>
            <person name="Kimura K."/>
            <person name="Takaki Y."/>
            <person name="Yoshida Y."/>
            <person name="Baba S."/>
            <person name="Kobayashi G."/>
            <person name="Nagasaki K."/>
            <person name="Hano T."/>
            <person name="Tomaru Y."/>
        </authorList>
    </citation>
    <scope>NUCLEOTIDE SEQUENCE [LARGE SCALE GENOMIC DNA]</scope>
    <source>
        <strain evidence="13 14">NIES-3715</strain>
    </source>
</reference>
<sequence>MGNTPSSSPEQTAEIPSKMGNCQSSAPEEAKKPSSAKSKRPSSQQSTRKNSRGSIVKGTFRANIVLDSRCRAITDKFEIIKDLGGGGMGIVRSARKIKATYDKNKEAPPGLEVAIKSALIEKNAKHNVKMLRAEIDIMKAMDNPHCVKAYECYKTSDKNLHMAFEFLSGGNLYKRFPQNEQGERVCFTEREAAPVIHQLLSALTHMHAKGLVHRDVKFENIMYESPTSQSIKLIDFGAASFVKEGDYLDLYIGTTYTMAPEVLGRKYNEKADIWSVGVILYMMISLTKPFYGESKAVIQKKIIKGDFKFYSPRWEGISNSTKQFIESLLTKDPQKRPSAVSALSHLWFNDFYPQSKRNASDETVKGVHDSIIQYSKFDTMKKIGLLFCAHQATTDEILDLKSVFDTFDKSKSGNITFSEFVTFMKSANSSYNEEEIQNIFENVTLDITSNILHYTGFLAASFMHKKELITSDRLWRAFDRLDCDKRGVFSENNLRELLGTDFNEAEWEGFKGITFDSFLKMFEECLCDA</sequence>
<dbReference type="InterPro" id="IPR011992">
    <property type="entry name" value="EF-hand-dom_pair"/>
</dbReference>
<name>A0AAD3H0H2_9STRA</name>
<comment type="caution">
    <text evidence="13">The sequence shown here is derived from an EMBL/GenBank/DDBJ whole genome shotgun (WGS) entry which is preliminary data.</text>
</comment>
<dbReference type="Proteomes" id="UP001054902">
    <property type="component" value="Unassembled WGS sequence"/>
</dbReference>
<feature type="binding site" evidence="9">
    <location>
        <position position="116"/>
    </location>
    <ligand>
        <name>ATP</name>
        <dbReference type="ChEBI" id="CHEBI:30616"/>
    </ligand>
</feature>
<evidence type="ECO:0000256" key="7">
    <source>
        <dbReference type="ARBA" id="ARBA00022840"/>
    </source>
</evidence>
<comment type="similarity">
    <text evidence="8">Belongs to the protein kinase superfamily. Ser/Thr protein kinase family. CDPK subfamily.</text>
</comment>
<dbReference type="InterPro" id="IPR050205">
    <property type="entry name" value="CDPK_Ser/Thr_kinases"/>
</dbReference>
<dbReference type="InterPro" id="IPR008271">
    <property type="entry name" value="Ser/Thr_kinase_AS"/>
</dbReference>
<dbReference type="PROSITE" id="PS50011">
    <property type="entry name" value="PROTEIN_KINASE_DOM"/>
    <property type="match status" value="1"/>
</dbReference>
<keyword evidence="2" id="KW-0723">Serine/threonine-protein kinase</keyword>
<evidence type="ECO:0000256" key="3">
    <source>
        <dbReference type="ARBA" id="ARBA00022679"/>
    </source>
</evidence>
<dbReference type="Gene3D" id="3.30.200.20">
    <property type="entry name" value="Phosphorylase Kinase, domain 1"/>
    <property type="match status" value="1"/>
</dbReference>
<evidence type="ECO:0000313" key="13">
    <source>
        <dbReference type="EMBL" id="GFH46112.1"/>
    </source>
</evidence>
<accession>A0AAD3H0H2</accession>
<evidence type="ECO:0000256" key="8">
    <source>
        <dbReference type="ARBA" id="ARBA00024334"/>
    </source>
</evidence>
<evidence type="ECO:0000256" key="9">
    <source>
        <dbReference type="PROSITE-ProRule" id="PRU10141"/>
    </source>
</evidence>
<evidence type="ECO:0000256" key="6">
    <source>
        <dbReference type="ARBA" id="ARBA00022837"/>
    </source>
</evidence>
<dbReference type="PROSITE" id="PS00107">
    <property type="entry name" value="PROTEIN_KINASE_ATP"/>
    <property type="match status" value="1"/>
</dbReference>
<dbReference type="GO" id="GO:0005509">
    <property type="term" value="F:calcium ion binding"/>
    <property type="evidence" value="ECO:0007669"/>
    <property type="project" value="InterPro"/>
</dbReference>
<dbReference type="Pfam" id="PF00036">
    <property type="entry name" value="EF-hand_1"/>
    <property type="match status" value="1"/>
</dbReference>
<evidence type="ECO:0000256" key="5">
    <source>
        <dbReference type="ARBA" id="ARBA00022777"/>
    </source>
</evidence>
<dbReference type="EMBL" id="BLLK01000022">
    <property type="protein sequence ID" value="GFH46112.1"/>
    <property type="molecule type" value="Genomic_DNA"/>
</dbReference>
<evidence type="ECO:0000259" key="11">
    <source>
        <dbReference type="PROSITE" id="PS50011"/>
    </source>
</evidence>
<dbReference type="InterPro" id="IPR017441">
    <property type="entry name" value="Protein_kinase_ATP_BS"/>
</dbReference>
<evidence type="ECO:0000256" key="1">
    <source>
        <dbReference type="ARBA" id="ARBA00001946"/>
    </source>
</evidence>
<gene>
    <name evidence="13" type="ORF">CTEN210_02586</name>
</gene>
<dbReference type="AlphaFoldDB" id="A0AAD3H0H2"/>
<dbReference type="PROSITE" id="PS50222">
    <property type="entry name" value="EF_HAND_2"/>
    <property type="match status" value="1"/>
</dbReference>
<dbReference type="GO" id="GO:0005524">
    <property type="term" value="F:ATP binding"/>
    <property type="evidence" value="ECO:0007669"/>
    <property type="project" value="UniProtKB-UniRule"/>
</dbReference>
<dbReference type="InterPro" id="IPR002048">
    <property type="entry name" value="EF_hand_dom"/>
</dbReference>
<feature type="region of interest" description="Disordered" evidence="10">
    <location>
        <begin position="1"/>
        <end position="54"/>
    </location>
</feature>
<dbReference type="Gene3D" id="1.10.238.10">
    <property type="entry name" value="EF-hand"/>
    <property type="match status" value="2"/>
</dbReference>
<evidence type="ECO:0000259" key="12">
    <source>
        <dbReference type="PROSITE" id="PS50222"/>
    </source>
</evidence>
<keyword evidence="6" id="KW-0106">Calcium</keyword>
<dbReference type="InterPro" id="IPR018247">
    <property type="entry name" value="EF_Hand_1_Ca_BS"/>
</dbReference>
<dbReference type="SUPFAM" id="SSF47473">
    <property type="entry name" value="EF-hand"/>
    <property type="match status" value="1"/>
</dbReference>
<evidence type="ECO:0000256" key="2">
    <source>
        <dbReference type="ARBA" id="ARBA00022527"/>
    </source>
</evidence>
<proteinExistence type="inferred from homology"/>
<feature type="domain" description="Protein kinase" evidence="11">
    <location>
        <begin position="77"/>
        <end position="348"/>
    </location>
</feature>
<dbReference type="SMART" id="SM00220">
    <property type="entry name" value="S_TKc"/>
    <property type="match status" value="1"/>
</dbReference>
<dbReference type="PANTHER" id="PTHR24349">
    <property type="entry name" value="SERINE/THREONINE-PROTEIN KINASE"/>
    <property type="match status" value="1"/>
</dbReference>
<evidence type="ECO:0000256" key="4">
    <source>
        <dbReference type="ARBA" id="ARBA00022741"/>
    </source>
</evidence>
<dbReference type="SUPFAM" id="SSF56112">
    <property type="entry name" value="Protein kinase-like (PK-like)"/>
    <property type="match status" value="1"/>
</dbReference>
<dbReference type="PROSITE" id="PS00108">
    <property type="entry name" value="PROTEIN_KINASE_ST"/>
    <property type="match status" value="1"/>
</dbReference>
<evidence type="ECO:0008006" key="15">
    <source>
        <dbReference type="Google" id="ProtNLM"/>
    </source>
</evidence>
<dbReference type="PROSITE" id="PS00018">
    <property type="entry name" value="EF_HAND_1"/>
    <property type="match status" value="1"/>
</dbReference>
<keyword evidence="14" id="KW-1185">Reference proteome</keyword>
<dbReference type="InterPro" id="IPR011009">
    <property type="entry name" value="Kinase-like_dom_sf"/>
</dbReference>
<keyword evidence="5" id="KW-0418">Kinase</keyword>
<protein>
    <recommendedName>
        <fullName evidence="15">Calmodulin</fullName>
    </recommendedName>
</protein>
<dbReference type="InterPro" id="IPR000719">
    <property type="entry name" value="Prot_kinase_dom"/>
</dbReference>
<feature type="domain" description="EF-hand" evidence="12">
    <location>
        <begin position="395"/>
        <end position="430"/>
    </location>
</feature>
<keyword evidence="3" id="KW-0808">Transferase</keyword>
<dbReference type="SMART" id="SM00054">
    <property type="entry name" value="EFh"/>
    <property type="match status" value="2"/>
</dbReference>
<feature type="compositionally biased region" description="Low complexity" evidence="10">
    <location>
        <begin position="33"/>
        <end position="46"/>
    </location>
</feature>
<dbReference type="CDD" id="cd00051">
    <property type="entry name" value="EFh"/>
    <property type="match status" value="1"/>
</dbReference>
<comment type="cofactor">
    <cofactor evidence="1">
        <name>Mg(2+)</name>
        <dbReference type="ChEBI" id="CHEBI:18420"/>
    </cofactor>
</comment>
<keyword evidence="7 9" id="KW-0067">ATP-binding</keyword>
<keyword evidence="4 9" id="KW-0547">Nucleotide-binding</keyword>
<evidence type="ECO:0000256" key="10">
    <source>
        <dbReference type="SAM" id="MobiDB-lite"/>
    </source>
</evidence>
<evidence type="ECO:0000313" key="14">
    <source>
        <dbReference type="Proteomes" id="UP001054902"/>
    </source>
</evidence>